<sequence length="194" mass="21427">MLMGPRAVQPRVATTEKVRLKDEFRLRRCGAGDEQALSLVGAATFLEAFAGTLEGRDILLHCQKQHAPEVYATWMAETSSRIYIAESSQGGAPVGYAVLAEAKLPVADPQLTDIELKRIYLLHRFQGCGLGRALMEQSIEAAREMGRKRLLLGVYGRNVGAIAFYERCGFRKVGERTFLVGTTLHEDAVMGREI</sequence>
<dbReference type="AlphaFoldDB" id="A0A4R1L6T9"/>
<dbReference type="Proteomes" id="UP000295210">
    <property type="component" value="Unassembled WGS sequence"/>
</dbReference>
<reference evidence="4 5" key="1">
    <citation type="submission" date="2019-03" db="EMBL/GenBank/DDBJ databases">
        <title>Genomic Encyclopedia of Type Strains, Phase IV (KMG-IV): sequencing the most valuable type-strain genomes for metagenomic binning, comparative biology and taxonomic classification.</title>
        <authorList>
            <person name="Goeker M."/>
        </authorList>
    </citation>
    <scope>NUCLEOTIDE SEQUENCE [LARGE SCALE GENOMIC DNA]</scope>
    <source>
        <strain evidence="4 5">DSM 103428</strain>
    </source>
</reference>
<feature type="domain" description="N-acetyltransferase" evidence="3">
    <location>
        <begin position="43"/>
        <end position="194"/>
    </location>
</feature>
<evidence type="ECO:0000259" key="3">
    <source>
        <dbReference type="PROSITE" id="PS51186"/>
    </source>
</evidence>
<dbReference type="GO" id="GO:0016747">
    <property type="term" value="F:acyltransferase activity, transferring groups other than amino-acyl groups"/>
    <property type="evidence" value="ECO:0007669"/>
    <property type="project" value="InterPro"/>
</dbReference>
<organism evidence="4 5">
    <name type="scientific">Acidipila rosea</name>
    <dbReference type="NCBI Taxonomy" id="768535"/>
    <lineage>
        <taxon>Bacteria</taxon>
        <taxon>Pseudomonadati</taxon>
        <taxon>Acidobacteriota</taxon>
        <taxon>Terriglobia</taxon>
        <taxon>Terriglobales</taxon>
        <taxon>Acidobacteriaceae</taxon>
        <taxon>Acidipila</taxon>
    </lineage>
</organism>
<dbReference type="InterPro" id="IPR016181">
    <property type="entry name" value="Acyl_CoA_acyltransferase"/>
</dbReference>
<evidence type="ECO:0000313" key="4">
    <source>
        <dbReference type="EMBL" id="TCK72800.1"/>
    </source>
</evidence>
<keyword evidence="1 4" id="KW-0808">Transferase</keyword>
<evidence type="ECO:0000256" key="2">
    <source>
        <dbReference type="ARBA" id="ARBA00023315"/>
    </source>
</evidence>
<dbReference type="Pfam" id="PF00583">
    <property type="entry name" value="Acetyltransf_1"/>
    <property type="match status" value="1"/>
</dbReference>
<name>A0A4R1L6T9_9BACT</name>
<dbReference type="InterPro" id="IPR050832">
    <property type="entry name" value="Bact_Acetyltransf"/>
</dbReference>
<evidence type="ECO:0000313" key="5">
    <source>
        <dbReference type="Proteomes" id="UP000295210"/>
    </source>
</evidence>
<dbReference type="Gene3D" id="3.40.630.30">
    <property type="match status" value="1"/>
</dbReference>
<gene>
    <name evidence="4" type="ORF">C7378_2390</name>
</gene>
<dbReference type="InterPro" id="IPR000182">
    <property type="entry name" value="GNAT_dom"/>
</dbReference>
<dbReference type="PANTHER" id="PTHR43877">
    <property type="entry name" value="AMINOALKYLPHOSPHONATE N-ACETYLTRANSFERASE-RELATED-RELATED"/>
    <property type="match status" value="1"/>
</dbReference>
<accession>A0A4R1L6T9</accession>
<evidence type="ECO:0000256" key="1">
    <source>
        <dbReference type="ARBA" id="ARBA00022679"/>
    </source>
</evidence>
<comment type="caution">
    <text evidence="4">The sequence shown here is derived from an EMBL/GenBank/DDBJ whole genome shotgun (WGS) entry which is preliminary data.</text>
</comment>
<dbReference type="SUPFAM" id="SSF55729">
    <property type="entry name" value="Acyl-CoA N-acyltransferases (Nat)"/>
    <property type="match status" value="1"/>
</dbReference>
<keyword evidence="5" id="KW-1185">Reference proteome</keyword>
<dbReference type="EMBL" id="SMGK01000003">
    <property type="protein sequence ID" value="TCK72800.1"/>
    <property type="molecule type" value="Genomic_DNA"/>
</dbReference>
<dbReference type="CDD" id="cd04301">
    <property type="entry name" value="NAT_SF"/>
    <property type="match status" value="1"/>
</dbReference>
<proteinExistence type="predicted"/>
<protein>
    <submittedName>
        <fullName evidence="4">Acetyltransferase (GNAT) family protein</fullName>
    </submittedName>
</protein>
<keyword evidence="2" id="KW-0012">Acyltransferase</keyword>
<dbReference type="PROSITE" id="PS51186">
    <property type="entry name" value="GNAT"/>
    <property type="match status" value="1"/>
</dbReference>